<dbReference type="GO" id="GO:0005634">
    <property type="term" value="C:nucleus"/>
    <property type="evidence" value="ECO:0007669"/>
    <property type="project" value="UniProtKB-SubCell"/>
</dbReference>
<proteinExistence type="inferred from homology"/>
<dbReference type="GO" id="GO:0005737">
    <property type="term" value="C:cytoplasm"/>
    <property type="evidence" value="ECO:0007669"/>
    <property type="project" value="UniProtKB-SubCell"/>
</dbReference>
<dbReference type="PRINTS" id="PR02086">
    <property type="entry name" value="PUTNUCHARBI1"/>
</dbReference>
<keyword evidence="8" id="KW-0479">Metal-binding</keyword>
<dbReference type="Proteomes" id="UP000310200">
    <property type="component" value="Unassembled WGS sequence"/>
</dbReference>
<dbReference type="InterPro" id="IPR027806">
    <property type="entry name" value="HARBI1_dom"/>
</dbReference>
<keyword evidence="15" id="KW-1185">Reference proteome</keyword>
<comment type="function">
    <text evidence="12">Transposase-derived protein that may have nuclease activity. Does not have transposase activity.</text>
</comment>
<protein>
    <recommendedName>
        <fullName evidence="5">Putative nuclease HARBI1</fullName>
    </recommendedName>
    <alternativeName>
        <fullName evidence="11">Harbinger transposase-derived nuclease</fullName>
    </alternativeName>
</protein>
<dbReference type="AlphaFoldDB" id="A0A4S2JSV7"/>
<comment type="caution">
    <text evidence="14">The sequence shown here is derived from an EMBL/GenBank/DDBJ whole genome shotgun (WGS) entry which is preliminary data.</text>
</comment>
<feature type="domain" description="DDE Tnp4" evidence="13">
    <location>
        <begin position="145"/>
        <end position="299"/>
    </location>
</feature>
<comment type="cofactor">
    <cofactor evidence="1">
        <name>a divalent metal cation</name>
        <dbReference type="ChEBI" id="CHEBI:60240"/>
    </cofactor>
</comment>
<accession>A0A4S2JSV7</accession>
<comment type="similarity">
    <text evidence="4">Belongs to the HARBI1 family.</text>
</comment>
<dbReference type="Pfam" id="PF13359">
    <property type="entry name" value="DDE_Tnp_4"/>
    <property type="match status" value="1"/>
</dbReference>
<evidence type="ECO:0000256" key="11">
    <source>
        <dbReference type="ARBA" id="ARBA00030126"/>
    </source>
</evidence>
<evidence type="ECO:0000256" key="12">
    <source>
        <dbReference type="ARBA" id="ARBA00045850"/>
    </source>
</evidence>
<evidence type="ECO:0000256" key="6">
    <source>
        <dbReference type="ARBA" id="ARBA00022490"/>
    </source>
</evidence>
<organism evidence="14 15">
    <name type="scientific">Temnothorax longispinosus</name>
    <dbReference type="NCBI Taxonomy" id="300112"/>
    <lineage>
        <taxon>Eukaryota</taxon>
        <taxon>Metazoa</taxon>
        <taxon>Ecdysozoa</taxon>
        <taxon>Arthropoda</taxon>
        <taxon>Hexapoda</taxon>
        <taxon>Insecta</taxon>
        <taxon>Pterygota</taxon>
        <taxon>Neoptera</taxon>
        <taxon>Endopterygota</taxon>
        <taxon>Hymenoptera</taxon>
        <taxon>Apocrita</taxon>
        <taxon>Aculeata</taxon>
        <taxon>Formicoidea</taxon>
        <taxon>Formicidae</taxon>
        <taxon>Myrmicinae</taxon>
        <taxon>Temnothorax</taxon>
    </lineage>
</organism>
<evidence type="ECO:0000259" key="13">
    <source>
        <dbReference type="Pfam" id="PF13359"/>
    </source>
</evidence>
<keyword evidence="10" id="KW-0539">Nucleus</keyword>
<reference evidence="14 15" key="1">
    <citation type="journal article" date="2019" name="Philos. Trans. R. Soc. Lond., B, Biol. Sci.">
        <title>Ant behaviour and brain gene expression of defending hosts depend on the ecological success of the intruding social parasite.</title>
        <authorList>
            <person name="Kaur R."/>
            <person name="Stoldt M."/>
            <person name="Jongepier E."/>
            <person name="Feldmeyer B."/>
            <person name="Menzel F."/>
            <person name="Bornberg-Bauer E."/>
            <person name="Foitzik S."/>
        </authorList>
    </citation>
    <scope>NUCLEOTIDE SEQUENCE [LARGE SCALE GENOMIC DNA]</scope>
    <source>
        <tissue evidence="14">Whole body</tissue>
    </source>
</reference>
<evidence type="ECO:0000256" key="5">
    <source>
        <dbReference type="ARBA" id="ARBA00015519"/>
    </source>
</evidence>
<dbReference type="STRING" id="300112.A0A4S2JSV7"/>
<evidence type="ECO:0000256" key="8">
    <source>
        <dbReference type="ARBA" id="ARBA00022723"/>
    </source>
</evidence>
<evidence type="ECO:0000256" key="2">
    <source>
        <dbReference type="ARBA" id="ARBA00004123"/>
    </source>
</evidence>
<evidence type="ECO:0000256" key="3">
    <source>
        <dbReference type="ARBA" id="ARBA00004496"/>
    </source>
</evidence>
<dbReference type="PANTHER" id="PTHR22930:SF85">
    <property type="entry name" value="GH03217P-RELATED"/>
    <property type="match status" value="1"/>
</dbReference>
<evidence type="ECO:0000313" key="14">
    <source>
        <dbReference type="EMBL" id="TGZ38546.1"/>
    </source>
</evidence>
<evidence type="ECO:0000313" key="15">
    <source>
        <dbReference type="Proteomes" id="UP000310200"/>
    </source>
</evidence>
<dbReference type="GO" id="GO:0046872">
    <property type="term" value="F:metal ion binding"/>
    <property type="evidence" value="ECO:0007669"/>
    <property type="project" value="UniProtKB-KW"/>
</dbReference>
<evidence type="ECO:0000256" key="7">
    <source>
        <dbReference type="ARBA" id="ARBA00022722"/>
    </source>
</evidence>
<keyword evidence="7" id="KW-0540">Nuclease</keyword>
<name>A0A4S2JSV7_9HYME</name>
<evidence type="ECO:0000256" key="4">
    <source>
        <dbReference type="ARBA" id="ARBA00006958"/>
    </source>
</evidence>
<dbReference type="GO" id="GO:0004518">
    <property type="term" value="F:nuclease activity"/>
    <property type="evidence" value="ECO:0007669"/>
    <property type="project" value="UniProtKB-KW"/>
</dbReference>
<gene>
    <name evidence="14" type="ORF">DBV15_12008</name>
</gene>
<dbReference type="EMBL" id="QBLH01003395">
    <property type="protein sequence ID" value="TGZ38546.1"/>
    <property type="molecule type" value="Genomic_DNA"/>
</dbReference>
<evidence type="ECO:0000256" key="9">
    <source>
        <dbReference type="ARBA" id="ARBA00022801"/>
    </source>
</evidence>
<dbReference type="InterPro" id="IPR045249">
    <property type="entry name" value="HARBI1-like"/>
</dbReference>
<evidence type="ECO:0000256" key="1">
    <source>
        <dbReference type="ARBA" id="ARBA00001968"/>
    </source>
</evidence>
<comment type="subcellular location">
    <subcellularLocation>
        <location evidence="3">Cytoplasm</location>
    </subcellularLocation>
    <subcellularLocation>
        <location evidence="2">Nucleus</location>
    </subcellularLocation>
</comment>
<dbReference type="PANTHER" id="PTHR22930">
    <property type="match status" value="1"/>
</dbReference>
<keyword evidence="6" id="KW-0963">Cytoplasm</keyword>
<keyword evidence="9" id="KW-0378">Hydrolase</keyword>
<evidence type="ECO:0000256" key="10">
    <source>
        <dbReference type="ARBA" id="ARBA00023242"/>
    </source>
</evidence>
<dbReference type="GO" id="GO:0016787">
    <property type="term" value="F:hydrolase activity"/>
    <property type="evidence" value="ECO:0007669"/>
    <property type="project" value="UniProtKB-KW"/>
</dbReference>
<sequence length="348" mass="40167">MELLQFCKNSSIVHHHQRVMMRWNTLSYNNQQFKSHFRITKDTFEYVLNLIAPRLTRTYAGQPMISPEKQFLIAIWRMATPDSYRSISEKFDVSRSTALIATRRVIEALYELAPFFIKWPSYNNAQTIWIGFEAASAFPKVIGAIDGTHINIPAPHNEPASYVNRKGHHSIQLQAVCDHKTRFLHCYAGHPGSVHDQRVFRLSEVQEWSGNPEKFPEDSHILGDAAYKLHQNVIVPYRDNGHLTAKQKNFNFCHSSARIAIERAFGLLKTRFRSIRTVLAIDRVDLIPMFVIACCTMHNVCHLRGDEIELEFNEVEDDNIPFRDAAQVEQAGLAKRDLICERLPMRHV</sequence>
<dbReference type="InterPro" id="IPR026103">
    <property type="entry name" value="HARBI1_animal"/>
</dbReference>